<reference evidence="2" key="1">
    <citation type="journal article" date="2019" name="Int. J. Syst. Evol. Microbiol.">
        <title>The Global Catalogue of Microorganisms (GCM) 10K type strain sequencing project: providing services to taxonomists for standard genome sequencing and annotation.</title>
        <authorList>
            <consortium name="The Broad Institute Genomics Platform"/>
            <consortium name="The Broad Institute Genome Sequencing Center for Infectious Disease"/>
            <person name="Wu L."/>
            <person name="Ma J."/>
        </authorList>
    </citation>
    <scope>NUCLEOTIDE SEQUENCE [LARGE SCALE GENOMIC DNA]</scope>
    <source>
        <strain evidence="2">CGMCC 1.15103</strain>
    </source>
</reference>
<gene>
    <name evidence="1" type="ORF">GCM10011400_50060</name>
</gene>
<evidence type="ECO:0000313" key="1">
    <source>
        <dbReference type="EMBL" id="GGC56303.1"/>
    </source>
</evidence>
<evidence type="ECO:0000313" key="2">
    <source>
        <dbReference type="Proteomes" id="UP000602004"/>
    </source>
</evidence>
<dbReference type="Proteomes" id="UP000602004">
    <property type="component" value="Unassembled WGS sequence"/>
</dbReference>
<keyword evidence="2" id="KW-1185">Reference proteome</keyword>
<organism evidence="1 2">
    <name type="scientific">Paraburkholderia caffeinilytica</name>
    <dbReference type="NCBI Taxonomy" id="1761016"/>
    <lineage>
        <taxon>Bacteria</taxon>
        <taxon>Pseudomonadati</taxon>
        <taxon>Pseudomonadota</taxon>
        <taxon>Betaproteobacteria</taxon>
        <taxon>Burkholderiales</taxon>
        <taxon>Burkholderiaceae</taxon>
        <taxon>Paraburkholderia</taxon>
    </lineage>
</organism>
<protein>
    <submittedName>
        <fullName evidence="1">Uncharacterized protein</fullName>
    </submittedName>
</protein>
<comment type="caution">
    <text evidence="1">The sequence shown here is derived from an EMBL/GenBank/DDBJ whole genome shotgun (WGS) entry which is preliminary data.</text>
</comment>
<dbReference type="EMBL" id="BMHL01000009">
    <property type="protein sequence ID" value="GGC56303.1"/>
    <property type="molecule type" value="Genomic_DNA"/>
</dbReference>
<name>A0ABQ1NA74_9BURK</name>
<sequence>MRVPPLTSATGRDRWNPCCHKRALPDSLRESALQIEKKRPPGGDGAQTVRDIATGALNRGNLSNDADVLAGAAAVQRLIRTAQSSWAAWCLNRHARGRGDG</sequence>
<accession>A0ABQ1NA74</accession>
<proteinExistence type="predicted"/>